<gene>
    <name evidence="1" type="ORF">HGUI_00685</name>
</gene>
<protein>
    <recommendedName>
        <fullName evidence="3">HhH-GPD domain-containing protein</fullName>
    </recommendedName>
</protein>
<dbReference type="SUPFAM" id="SSF48150">
    <property type="entry name" value="DNA-glycosylase"/>
    <property type="match status" value="1"/>
</dbReference>
<dbReference type="VEuPathDB" id="FungiDB:HGUI_00685"/>
<dbReference type="GO" id="GO:0005634">
    <property type="term" value="C:nucleus"/>
    <property type="evidence" value="ECO:0007669"/>
    <property type="project" value="TreeGrafter"/>
</dbReference>
<proteinExistence type="predicted"/>
<reference evidence="2" key="1">
    <citation type="submission" date="2016-11" db="EMBL/GenBank/DDBJ databases">
        <authorList>
            <person name="Guldener U."/>
        </authorList>
    </citation>
    <scope>NUCLEOTIDE SEQUENCE [LARGE SCALE GENOMIC DNA]</scope>
</reference>
<dbReference type="GO" id="GO:0006285">
    <property type="term" value="P:base-excision repair, AP site formation"/>
    <property type="evidence" value="ECO:0007669"/>
    <property type="project" value="TreeGrafter"/>
</dbReference>
<name>A0A1L0CI83_9ASCO</name>
<dbReference type="InterPro" id="IPR023170">
    <property type="entry name" value="HhH_base_excis_C"/>
</dbReference>
<evidence type="ECO:0000313" key="2">
    <source>
        <dbReference type="Proteomes" id="UP000183365"/>
    </source>
</evidence>
<dbReference type="GO" id="GO:0034039">
    <property type="term" value="F:8-oxo-7,8-dihydroguanine DNA N-glycosylase activity"/>
    <property type="evidence" value="ECO:0007669"/>
    <property type="project" value="TreeGrafter"/>
</dbReference>
<dbReference type="InterPro" id="IPR052054">
    <property type="entry name" value="Oxidative_DNA_repair_enzyme"/>
</dbReference>
<dbReference type="InterPro" id="IPR011257">
    <property type="entry name" value="DNA_glycosylase"/>
</dbReference>
<keyword evidence="2" id="KW-1185">Reference proteome</keyword>
<evidence type="ECO:0000313" key="1">
    <source>
        <dbReference type="EMBL" id="SGZ38485.1"/>
    </source>
</evidence>
<organism evidence="1 2">
    <name type="scientific">Hanseniaspora guilliermondii</name>
    <dbReference type="NCBI Taxonomy" id="56406"/>
    <lineage>
        <taxon>Eukaryota</taxon>
        <taxon>Fungi</taxon>
        <taxon>Dikarya</taxon>
        <taxon>Ascomycota</taxon>
        <taxon>Saccharomycotina</taxon>
        <taxon>Saccharomycetes</taxon>
        <taxon>Saccharomycodales</taxon>
        <taxon>Saccharomycodaceae</taxon>
        <taxon>Hanseniaspora</taxon>
    </lineage>
</organism>
<dbReference type="Gene3D" id="1.10.340.30">
    <property type="entry name" value="Hypothetical protein, domain 2"/>
    <property type="match status" value="1"/>
</dbReference>
<dbReference type="PANTHER" id="PTHR10242:SF2">
    <property type="entry name" value="N-GLYCOSYLASE_DNA LYASE"/>
    <property type="match status" value="1"/>
</dbReference>
<dbReference type="Gene3D" id="1.10.1670.10">
    <property type="entry name" value="Helix-hairpin-Helix base-excision DNA repair enzymes (C-terminal)"/>
    <property type="match status" value="1"/>
</dbReference>
<accession>A0A1L0CI83</accession>
<dbReference type="AlphaFoldDB" id="A0A1L0CI83"/>
<dbReference type="EMBL" id="FQNF01000008">
    <property type="protein sequence ID" value="SGZ38485.1"/>
    <property type="molecule type" value="Genomic_DNA"/>
</dbReference>
<sequence>MKIHYNSVYLMDLNKYFAIKLAQYNDDLFFCLDENDVAYKHNIQLFLANMLQLSIDRLSLYEEIAKLDRKLETLLNPHFIEQDFTKLECTIMKLDPWETLLSFICSSNNNITRISSMCESLCVIGDKKITQMMIPIFEQNQDTGDLQFVKHELQPIYAFPSSELLFQKCQQTHDPVGALKKLKFGYRAKYIINTLEKFLELKMASGKPTDAEFLLQNISPLNDAKKIDYAYAKYWLMQFSGVGPKVADCILLYSDISTLFKVKKEDMDSEFISLTNTIEENIWNKIIPFDAHITRIALRDFPHIIKKSNSKNLELMKEDLMNKFGVYGGWIQVLLFTKEIEKNKST</sequence>
<dbReference type="PANTHER" id="PTHR10242">
    <property type="entry name" value="8-OXOGUANINE DNA GLYCOSYLASE"/>
    <property type="match status" value="1"/>
</dbReference>
<dbReference type="OrthoDB" id="238681at2759"/>
<dbReference type="Proteomes" id="UP000183365">
    <property type="component" value="Unassembled WGS sequence"/>
</dbReference>
<evidence type="ECO:0008006" key="3">
    <source>
        <dbReference type="Google" id="ProtNLM"/>
    </source>
</evidence>